<dbReference type="EMBL" id="OU503058">
    <property type="protein sequence ID" value="CAI9787556.1"/>
    <property type="molecule type" value="Genomic_DNA"/>
</dbReference>
<protein>
    <submittedName>
        <fullName evidence="1">Uncharacterized protein</fullName>
    </submittedName>
</protein>
<dbReference type="Proteomes" id="UP000834106">
    <property type="component" value="Chromosome 23"/>
</dbReference>
<proteinExistence type="predicted"/>
<gene>
    <name evidence="1" type="ORF">FPE_LOCUS34986</name>
</gene>
<sequence>MVRCAGIAWRIRQKVADEFGSSPNIEGKIGKHHAEDVVVTHLRDEDYHQELASLIFCGVICLGTGGVDEWKMRINEAEIEFKLANAKIWQRFLYRDSVLLEAKRQNATLGLVEDLVVKFSQLSEDNVFATLI</sequence>
<dbReference type="AlphaFoldDB" id="A0AAD2EGT5"/>
<evidence type="ECO:0000313" key="2">
    <source>
        <dbReference type="Proteomes" id="UP000834106"/>
    </source>
</evidence>
<keyword evidence="2" id="KW-1185">Reference proteome</keyword>
<name>A0AAD2EGT5_9LAMI</name>
<organism evidence="1 2">
    <name type="scientific">Fraxinus pennsylvanica</name>
    <dbReference type="NCBI Taxonomy" id="56036"/>
    <lineage>
        <taxon>Eukaryota</taxon>
        <taxon>Viridiplantae</taxon>
        <taxon>Streptophyta</taxon>
        <taxon>Embryophyta</taxon>
        <taxon>Tracheophyta</taxon>
        <taxon>Spermatophyta</taxon>
        <taxon>Magnoliopsida</taxon>
        <taxon>eudicotyledons</taxon>
        <taxon>Gunneridae</taxon>
        <taxon>Pentapetalae</taxon>
        <taxon>asterids</taxon>
        <taxon>lamiids</taxon>
        <taxon>Lamiales</taxon>
        <taxon>Oleaceae</taxon>
        <taxon>Oleeae</taxon>
        <taxon>Fraxinus</taxon>
    </lineage>
</organism>
<evidence type="ECO:0000313" key="1">
    <source>
        <dbReference type="EMBL" id="CAI9787556.1"/>
    </source>
</evidence>
<accession>A0AAD2EGT5</accession>
<reference evidence="1" key="1">
    <citation type="submission" date="2023-05" db="EMBL/GenBank/DDBJ databases">
        <authorList>
            <person name="Huff M."/>
        </authorList>
    </citation>
    <scope>NUCLEOTIDE SEQUENCE</scope>
</reference>